<dbReference type="AlphaFoldDB" id="A0A2P2C425"/>
<gene>
    <name evidence="1" type="ORF">NOCA1120170</name>
</gene>
<protein>
    <recommendedName>
        <fullName evidence="2">Polyketide cyclase/dehydrase</fullName>
    </recommendedName>
</protein>
<accession>A0A2P2C425</accession>
<dbReference type="InterPro" id="IPR023393">
    <property type="entry name" value="START-like_dom_sf"/>
</dbReference>
<dbReference type="InterPro" id="IPR019587">
    <property type="entry name" value="Polyketide_cyclase/dehydratase"/>
</dbReference>
<evidence type="ECO:0008006" key="2">
    <source>
        <dbReference type="Google" id="ProtNLM"/>
    </source>
</evidence>
<dbReference type="Gene3D" id="3.30.530.20">
    <property type="match status" value="1"/>
</dbReference>
<dbReference type="EMBL" id="CZKB01000004">
    <property type="protein sequence ID" value="CUR56740.1"/>
    <property type="molecule type" value="Genomic_DNA"/>
</dbReference>
<proteinExistence type="predicted"/>
<name>A0A2P2C425_9ZZZZ</name>
<dbReference type="Pfam" id="PF10604">
    <property type="entry name" value="Polyketide_cyc2"/>
    <property type="match status" value="1"/>
</dbReference>
<evidence type="ECO:0000313" key="1">
    <source>
        <dbReference type="EMBL" id="CUR56740.1"/>
    </source>
</evidence>
<sequence>MRQTPAMRTRRRWVRVLVEPVRVEESVTFEVPRGAVEVWDFMWDPQSLHVIEQEVTYAGTLPGTPAGQVGEVQVSMHHTGLERQLTALEVVAMEPGRMAMTRTLTAALPSGGRLDVEPTGEHSCRLTQSFHTDVPAGVEASYVDIQRAGLREAALELRDRVLRHFAN</sequence>
<dbReference type="SUPFAM" id="SSF55961">
    <property type="entry name" value="Bet v1-like"/>
    <property type="match status" value="1"/>
</dbReference>
<organism evidence="1">
    <name type="scientific">metagenome</name>
    <dbReference type="NCBI Taxonomy" id="256318"/>
    <lineage>
        <taxon>unclassified sequences</taxon>
        <taxon>metagenomes</taxon>
    </lineage>
</organism>
<reference evidence="1" key="1">
    <citation type="submission" date="2015-08" db="EMBL/GenBank/DDBJ databases">
        <authorList>
            <person name="Babu N.S."/>
            <person name="Beckwith C.J."/>
            <person name="Beseler K.G."/>
            <person name="Brison A."/>
            <person name="Carone J.V."/>
            <person name="Caskin T.P."/>
            <person name="Diamond M."/>
            <person name="Durham M.E."/>
            <person name="Foxe J.M."/>
            <person name="Go M."/>
            <person name="Henderson B.A."/>
            <person name="Jones I.B."/>
            <person name="McGettigan J.A."/>
            <person name="Micheletti S.J."/>
            <person name="Nasrallah M.E."/>
            <person name="Ortiz D."/>
            <person name="Piller C.R."/>
            <person name="Privatt S.R."/>
            <person name="Schneider S.L."/>
            <person name="Sharp S."/>
            <person name="Smith T.C."/>
            <person name="Stanton J.D."/>
            <person name="Ullery H.E."/>
            <person name="Wilson R.J."/>
            <person name="Serrano M.G."/>
            <person name="Buck G."/>
            <person name="Lee V."/>
            <person name="Wang Y."/>
            <person name="Carvalho R."/>
            <person name="Voegtly L."/>
            <person name="Shi R."/>
            <person name="Duckworth R."/>
            <person name="Johnson A."/>
            <person name="Loviza R."/>
            <person name="Walstead R."/>
            <person name="Shah Z."/>
            <person name="Kiflezghi M."/>
            <person name="Wade K."/>
            <person name="Ball S.L."/>
            <person name="Bradley K.W."/>
            <person name="Asai D.J."/>
            <person name="Bowman C.A."/>
            <person name="Russell D.A."/>
            <person name="Pope W.H."/>
            <person name="Jacobs-Sera D."/>
            <person name="Hendrix R.W."/>
            <person name="Hatfull G.F."/>
        </authorList>
    </citation>
    <scope>NUCLEOTIDE SEQUENCE</scope>
</reference>